<evidence type="ECO:0000313" key="18">
    <source>
        <dbReference type="EMBL" id="QUY37728.1"/>
    </source>
</evidence>
<dbReference type="InterPro" id="IPR039426">
    <property type="entry name" value="TonB-dep_rcpt-like"/>
</dbReference>
<organism evidence="18 19">
    <name type="scientific">Acinetobacter junii</name>
    <dbReference type="NCBI Taxonomy" id="40215"/>
    <lineage>
        <taxon>Bacteria</taxon>
        <taxon>Pseudomonadati</taxon>
        <taxon>Pseudomonadota</taxon>
        <taxon>Gammaproteobacteria</taxon>
        <taxon>Moraxellales</taxon>
        <taxon>Moraxellaceae</taxon>
        <taxon>Acinetobacter</taxon>
    </lineage>
</organism>
<evidence type="ECO:0000256" key="11">
    <source>
        <dbReference type="ARBA" id="ARBA00023237"/>
    </source>
</evidence>
<dbReference type="PROSITE" id="PS01156">
    <property type="entry name" value="TONB_DEPENDENT_REC_2"/>
    <property type="match status" value="1"/>
</dbReference>
<evidence type="ECO:0000256" key="15">
    <source>
        <dbReference type="SAM" id="SignalP"/>
    </source>
</evidence>
<feature type="chain" id="PRO_5043455071" evidence="15">
    <location>
        <begin position="37"/>
        <end position="811"/>
    </location>
</feature>
<keyword evidence="10 12" id="KW-0472">Membrane</keyword>
<evidence type="ECO:0000256" key="10">
    <source>
        <dbReference type="ARBA" id="ARBA00023136"/>
    </source>
</evidence>
<evidence type="ECO:0000256" key="5">
    <source>
        <dbReference type="ARBA" id="ARBA00022692"/>
    </source>
</evidence>
<dbReference type="GO" id="GO:0009279">
    <property type="term" value="C:cell outer membrane"/>
    <property type="evidence" value="ECO:0007669"/>
    <property type="project" value="UniProtKB-SubCell"/>
</dbReference>
<gene>
    <name evidence="18" type="ORF">H2677_06045</name>
</gene>
<evidence type="ECO:0000256" key="14">
    <source>
        <dbReference type="RuleBase" id="RU003357"/>
    </source>
</evidence>
<keyword evidence="9 14" id="KW-0798">TonB box</keyword>
<keyword evidence="4" id="KW-0410">Iron transport</keyword>
<protein>
    <submittedName>
        <fullName evidence="18">TonB-dependent receptor</fullName>
    </submittedName>
</protein>
<evidence type="ECO:0000256" key="9">
    <source>
        <dbReference type="ARBA" id="ARBA00023077"/>
    </source>
</evidence>
<evidence type="ECO:0000256" key="6">
    <source>
        <dbReference type="ARBA" id="ARBA00022729"/>
    </source>
</evidence>
<name>A0AAX1MJD7_ACIJU</name>
<evidence type="ECO:0000256" key="7">
    <source>
        <dbReference type="ARBA" id="ARBA00023004"/>
    </source>
</evidence>
<comment type="subcellular location">
    <subcellularLocation>
        <location evidence="1 12">Cell outer membrane</location>
        <topology evidence="1 12">Multi-pass membrane protein</topology>
    </subcellularLocation>
</comment>
<feature type="signal peptide" evidence="15">
    <location>
        <begin position="1"/>
        <end position="36"/>
    </location>
</feature>
<evidence type="ECO:0000259" key="17">
    <source>
        <dbReference type="Pfam" id="PF07715"/>
    </source>
</evidence>
<evidence type="ECO:0000256" key="2">
    <source>
        <dbReference type="ARBA" id="ARBA00022448"/>
    </source>
</evidence>
<evidence type="ECO:0000256" key="8">
    <source>
        <dbReference type="ARBA" id="ARBA00023065"/>
    </source>
</evidence>
<feature type="domain" description="TonB-dependent receptor plug" evidence="17">
    <location>
        <begin position="77"/>
        <end position="184"/>
    </location>
</feature>
<keyword evidence="8" id="KW-0406">Ion transport</keyword>
<keyword evidence="6 15" id="KW-0732">Signal</keyword>
<dbReference type="PROSITE" id="PS52016">
    <property type="entry name" value="TONB_DEPENDENT_REC_3"/>
    <property type="match status" value="1"/>
</dbReference>
<dbReference type="Proteomes" id="UP000679388">
    <property type="component" value="Chromosome"/>
</dbReference>
<dbReference type="InterPro" id="IPR036942">
    <property type="entry name" value="Beta-barrel_TonB_sf"/>
</dbReference>
<dbReference type="Gene3D" id="2.40.170.20">
    <property type="entry name" value="TonB-dependent receptor, beta-barrel domain"/>
    <property type="match status" value="1"/>
</dbReference>
<evidence type="ECO:0000256" key="4">
    <source>
        <dbReference type="ARBA" id="ARBA00022496"/>
    </source>
</evidence>
<evidence type="ECO:0000256" key="13">
    <source>
        <dbReference type="PROSITE-ProRule" id="PRU10144"/>
    </source>
</evidence>
<dbReference type="AlphaFoldDB" id="A0AAX1MJD7"/>
<dbReference type="GO" id="GO:0006826">
    <property type="term" value="P:iron ion transport"/>
    <property type="evidence" value="ECO:0007669"/>
    <property type="project" value="UniProtKB-KW"/>
</dbReference>
<comment type="similarity">
    <text evidence="12 14">Belongs to the TonB-dependent receptor family.</text>
</comment>
<accession>A0AAX1MJD7</accession>
<evidence type="ECO:0000313" key="19">
    <source>
        <dbReference type="Proteomes" id="UP000679388"/>
    </source>
</evidence>
<dbReference type="InterPro" id="IPR012910">
    <property type="entry name" value="Plug_dom"/>
</dbReference>
<evidence type="ECO:0000256" key="3">
    <source>
        <dbReference type="ARBA" id="ARBA00022452"/>
    </source>
</evidence>
<keyword evidence="2 12" id="KW-0813">Transport</keyword>
<dbReference type="InterPro" id="IPR000531">
    <property type="entry name" value="Beta-barrel_TonB"/>
</dbReference>
<dbReference type="InterPro" id="IPR010917">
    <property type="entry name" value="TonB_rcpt_CS"/>
</dbReference>
<keyword evidence="3 12" id="KW-1134">Transmembrane beta strand</keyword>
<keyword evidence="11 12" id="KW-0998">Cell outer membrane</keyword>
<dbReference type="SUPFAM" id="SSF56935">
    <property type="entry name" value="Porins"/>
    <property type="match status" value="1"/>
</dbReference>
<keyword evidence="18" id="KW-0675">Receptor</keyword>
<dbReference type="PANTHER" id="PTHR32552:SF81">
    <property type="entry name" value="TONB-DEPENDENT OUTER MEMBRANE RECEPTOR"/>
    <property type="match status" value="1"/>
</dbReference>
<feature type="short sequence motif" description="TonB C-terminal box" evidence="13">
    <location>
        <begin position="794"/>
        <end position="811"/>
    </location>
</feature>
<dbReference type="Pfam" id="PF00593">
    <property type="entry name" value="TonB_dep_Rec_b-barrel"/>
    <property type="match status" value="1"/>
</dbReference>
<evidence type="ECO:0000256" key="1">
    <source>
        <dbReference type="ARBA" id="ARBA00004571"/>
    </source>
</evidence>
<dbReference type="PANTHER" id="PTHR32552">
    <property type="entry name" value="FERRICHROME IRON RECEPTOR-RELATED"/>
    <property type="match status" value="1"/>
</dbReference>
<reference evidence="18" key="1">
    <citation type="submission" date="2020-07" db="EMBL/GenBank/DDBJ databases">
        <title>Acinetobacter junii strain YR7 chromosome and plasmid pNDM-YR7.</title>
        <authorList>
            <person name="Tang B."/>
        </authorList>
    </citation>
    <scope>NUCLEOTIDE SEQUENCE</scope>
    <source>
        <strain evidence="18">YR7</strain>
    </source>
</reference>
<feature type="domain" description="TonB-dependent receptor-like beta-barrel" evidence="16">
    <location>
        <begin position="309"/>
        <end position="776"/>
    </location>
</feature>
<keyword evidence="7" id="KW-0408">Iron</keyword>
<evidence type="ECO:0000259" key="16">
    <source>
        <dbReference type="Pfam" id="PF00593"/>
    </source>
</evidence>
<proteinExistence type="inferred from homology"/>
<evidence type="ECO:0000256" key="12">
    <source>
        <dbReference type="PROSITE-ProRule" id="PRU01360"/>
    </source>
</evidence>
<dbReference type="Pfam" id="PF07715">
    <property type="entry name" value="Plug"/>
    <property type="match status" value="1"/>
</dbReference>
<dbReference type="EMBL" id="CP059558">
    <property type="protein sequence ID" value="QUY37728.1"/>
    <property type="molecule type" value="Genomic_DNA"/>
</dbReference>
<keyword evidence="5 12" id="KW-0812">Transmembrane</keyword>
<sequence length="811" mass="89476">MQDHLLLKHTINKVSRSFILNSLTFAIAAISHCVYAQDVAPNLAISTTERSPEKTTANDLSKLETIVVNVRRRAEEEQKVPATVTVIKGNELEEAKIYQVQDLQQLLTNFTSQFIHARQSSVAIRGIGNNTSNEGLESSVGIYLDNVYLGLPGQAVFDLLDIEQIDLLRGPQGTLFGKNTTAGVLNISSKKPVFHPEKRVELSMGERGYHQVKAMLNQPMSDDVAVRLSAYTTHDDGWVKNTYTGKDLNEINRSGLRGQLLYQPDDQLSLRVIAEHNQEDSSTGSLIPYSFGPWNPTGNAKSYLPFGVPGSNATTYADRVTLLGAKNIKRSPKDFAVDFDAAQQSKIKQSAVSAELNWQFENGLKLTSITAWRDWNFKPKNDLDFTRLNGVTGGFNVDQNQFSQEVRLTSPTSQIFDYVLGAYYYYQDINNHNSYKTGTHALAATTSLPNNAYLSGLGHSKTDSYAIFGQSTWHVMPKFDLTTGLRFTSERKSGQIQQANIQPIIYSVLSPLFRTYDTGHLHRSDHSLAGLITASYQFNSDILSYVTVSTGEKSGGYNLNSVATPAAVLGNSALNVNPEKVRNIEIGLKNSLLDNRLFININGFLTKVKDYQSVTTIAIDNQYLNLLTNVGDLTSKGIELELKAQLNRQFSVNFNTAYTDAKFDSGTAPTPFETFNGVGGTTDSGYGKGSRDISGNHVNGAPRWTAHLALQHQHEVFANAEHYSLINYSWRSETYADANNSIYSKIPSYGVLNLVSGLRFPQGDNTIDVSIWAKNILDEHYFLGLVNSGNGGYTASAAEPRTIGASLKYSF</sequence>